<evidence type="ECO:0000313" key="1">
    <source>
        <dbReference type="EMBL" id="MER8935272.1"/>
    </source>
</evidence>
<dbReference type="EMBL" id="JAMYPJ010000030">
    <property type="protein sequence ID" value="MER8935272.1"/>
    <property type="molecule type" value="Genomic_DNA"/>
</dbReference>
<protein>
    <submittedName>
        <fullName evidence="1">EscF/YscF/HrpA family type III secretion system needle major subunit</fullName>
    </submittedName>
</protein>
<sequence length="77" mass="8341">MEIIHGHNPNLSRSLGSATAAAERNLNSFANSMDPNNASDLIKLQSISQQWSLSLNLESGMIKLLYDALKGVSQKIS</sequence>
<dbReference type="Pfam" id="PF09392">
    <property type="entry name" value="T3SS_needle_F"/>
    <property type="match status" value="1"/>
</dbReference>
<comment type="caution">
    <text evidence="1">The sequence shown here is derived from an EMBL/GenBank/DDBJ whole genome shotgun (WGS) entry which is preliminary data.</text>
</comment>
<dbReference type="SUPFAM" id="SSF140129">
    <property type="entry name" value="MxiH-like"/>
    <property type="match status" value="1"/>
</dbReference>
<organism evidence="1 2">
    <name type="scientific">Mesorhizobium opportunistum</name>
    <dbReference type="NCBI Taxonomy" id="593909"/>
    <lineage>
        <taxon>Bacteria</taxon>
        <taxon>Pseudomonadati</taxon>
        <taxon>Pseudomonadota</taxon>
        <taxon>Alphaproteobacteria</taxon>
        <taxon>Hyphomicrobiales</taxon>
        <taxon>Phyllobacteriaceae</taxon>
        <taxon>Mesorhizobium</taxon>
    </lineage>
</organism>
<accession>A0ABV1YJB5</accession>
<dbReference type="InterPro" id="IPR037203">
    <property type="entry name" value="T3SS_needle-like_sf"/>
</dbReference>
<dbReference type="InterPro" id="IPR021123">
    <property type="entry name" value="T3SS_needle-like"/>
</dbReference>
<keyword evidence="2" id="KW-1185">Reference proteome</keyword>
<gene>
    <name evidence="1" type="ORF">NKI33_20155</name>
</gene>
<dbReference type="Proteomes" id="UP001464387">
    <property type="component" value="Unassembled WGS sequence"/>
</dbReference>
<reference evidence="1 2" key="1">
    <citation type="journal article" date="2024" name="Proc. Natl. Acad. Sci. U.S.A.">
        <title>The evolutionary genomics of adaptation to stress in wild rhizobium bacteria.</title>
        <authorList>
            <person name="Kehlet-Delgado H."/>
            <person name="Montoya A.P."/>
            <person name="Jensen K.T."/>
            <person name="Wendlandt C.E."/>
            <person name="Dexheimer C."/>
            <person name="Roberts M."/>
            <person name="Torres Martinez L."/>
            <person name="Friesen M.L."/>
            <person name="Griffitts J.S."/>
            <person name="Porter S.S."/>
        </authorList>
    </citation>
    <scope>NUCLEOTIDE SEQUENCE [LARGE SCALE GENOMIC DNA]</scope>
    <source>
        <strain evidence="1 2">M0729</strain>
    </source>
</reference>
<dbReference type="RefSeq" id="WP_352657434.1">
    <property type="nucleotide sequence ID" value="NZ_JAMYMY010000033.1"/>
</dbReference>
<name>A0ABV1YJB5_9HYPH</name>
<evidence type="ECO:0000313" key="2">
    <source>
        <dbReference type="Proteomes" id="UP001464387"/>
    </source>
</evidence>
<dbReference type="Gene3D" id="1.20.58.90">
    <property type="match status" value="1"/>
</dbReference>
<proteinExistence type="predicted"/>